<keyword evidence="6" id="KW-1185">Reference proteome</keyword>
<keyword evidence="3" id="KW-0411">Iron-sulfur</keyword>
<dbReference type="InterPro" id="IPR036188">
    <property type="entry name" value="FAD/NAD-bd_sf"/>
</dbReference>
<protein>
    <submittedName>
        <fullName evidence="5">Glutamate synthase</fullName>
    </submittedName>
</protein>
<evidence type="ECO:0000313" key="5">
    <source>
        <dbReference type="EMBL" id="PWW81152.1"/>
    </source>
</evidence>
<dbReference type="EMBL" id="PDNZ01000009">
    <property type="protein sequence ID" value="PWW81152.1"/>
    <property type="molecule type" value="Genomic_DNA"/>
</dbReference>
<dbReference type="SUPFAM" id="SSF51971">
    <property type="entry name" value="Nucleotide-binding domain"/>
    <property type="match status" value="1"/>
</dbReference>
<dbReference type="AlphaFoldDB" id="A0A317T378"/>
<dbReference type="InterPro" id="IPR028261">
    <property type="entry name" value="DPD_II"/>
</dbReference>
<dbReference type="InterPro" id="IPR017900">
    <property type="entry name" value="4Fe4S_Fe_S_CS"/>
</dbReference>
<dbReference type="InterPro" id="IPR009051">
    <property type="entry name" value="Helical_ferredxn"/>
</dbReference>
<evidence type="ECO:0000259" key="4">
    <source>
        <dbReference type="PROSITE" id="PS51379"/>
    </source>
</evidence>
<dbReference type="InterPro" id="IPR023753">
    <property type="entry name" value="FAD/NAD-binding_dom"/>
</dbReference>
<dbReference type="OrthoDB" id="596405at2"/>
<evidence type="ECO:0000256" key="1">
    <source>
        <dbReference type="ARBA" id="ARBA00022723"/>
    </source>
</evidence>
<dbReference type="Proteomes" id="UP000246278">
    <property type="component" value="Unassembled WGS sequence"/>
</dbReference>
<gene>
    <name evidence="5" type="ORF">CR164_11435</name>
</gene>
<sequence length="580" mass="64509">MSQLDPKESNPVLDFALNYEYPPYKEQVGADKVVAFGDASHKCPIYVEWRPPCNDACPAGNDIRAWLTTVQQIETKKLNKEEVYRKVWHEVSKTQPLPAVCGRVCPNPCEGGCNRNEKDGSVSINAFERWIGDYAIQHGFEHEKLTDEVRPERIAVVGSGPAGLSCAFQLARRGYNVTVFEAFEETGGMLRYGIPPYRLPRHVIDAEVGAIERMGVEIRCNTVIGKDISLDEIRKKYDAVYLAIGAHKGIRLGLDGEDAENVYTGAEFLNRVHSGEKIDVGDQVVVIGGGDTAIDAARVSLRLGAGKVTILYRRTRNEMPAIDPEIEEALEENIDIQFLTAPIGIVTENNRAVAVKCQRMELGEPDKSGRRRPVPIEGSEFEVPCTTLIPSISQEPEWLDAERYISGRDWLKPKKDWSLEDGVFAGGDAVNLGLVCGAIGDGRRAAESIHAKFTGEFPPVEERRVIKTSDMNLEYYEGAERSERTHLPPDVRVKDGLETEIDQGITEEQFVHEAMRCMSCGLCFDCKQCVSFCPHETIQRFKDNPVGEVMYTKYSECEGCHLCHLICPCGYIQMGGAEGL</sequence>
<accession>A0A317T378</accession>
<dbReference type="PROSITE" id="PS00198">
    <property type="entry name" value="4FE4S_FER_1"/>
    <property type="match status" value="2"/>
</dbReference>
<reference evidence="6" key="1">
    <citation type="submission" date="2017-10" db="EMBL/GenBank/DDBJ databases">
        <authorList>
            <person name="Gaisin V.A."/>
            <person name="Rysina M.S."/>
            <person name="Grouzdev D.S."/>
        </authorList>
    </citation>
    <scope>NUCLEOTIDE SEQUENCE [LARGE SCALE GENOMIC DNA]</scope>
    <source>
        <strain evidence="6">V1</strain>
    </source>
</reference>
<feature type="domain" description="4Fe-4S ferredoxin-type" evidence="4">
    <location>
        <begin position="513"/>
        <end position="544"/>
    </location>
</feature>
<dbReference type="GO" id="GO:0046872">
    <property type="term" value="F:metal ion binding"/>
    <property type="evidence" value="ECO:0007669"/>
    <property type="project" value="UniProtKB-KW"/>
</dbReference>
<feature type="domain" description="4Fe-4S ferredoxin-type" evidence="4">
    <location>
        <begin position="548"/>
        <end position="577"/>
    </location>
</feature>
<dbReference type="Gene3D" id="1.10.1060.10">
    <property type="entry name" value="Alpha-helical ferredoxin"/>
    <property type="match status" value="1"/>
</dbReference>
<dbReference type="SUPFAM" id="SSF46548">
    <property type="entry name" value="alpha-helical ferredoxin"/>
    <property type="match status" value="2"/>
</dbReference>
<evidence type="ECO:0000256" key="3">
    <source>
        <dbReference type="ARBA" id="ARBA00023014"/>
    </source>
</evidence>
<dbReference type="GO" id="GO:0051536">
    <property type="term" value="F:iron-sulfur cluster binding"/>
    <property type="evidence" value="ECO:0007669"/>
    <property type="project" value="UniProtKB-KW"/>
</dbReference>
<name>A0A317T378_9CHLB</name>
<dbReference type="Gene3D" id="3.30.70.20">
    <property type="match status" value="1"/>
</dbReference>
<evidence type="ECO:0000313" key="6">
    <source>
        <dbReference type="Proteomes" id="UP000246278"/>
    </source>
</evidence>
<dbReference type="NCBIfam" id="NF009410">
    <property type="entry name" value="PRK12771.1"/>
    <property type="match status" value="1"/>
</dbReference>
<organism evidence="5 6">
    <name type="scientific">Prosthecochloris marina</name>
    <dbReference type="NCBI Taxonomy" id="2017681"/>
    <lineage>
        <taxon>Bacteria</taxon>
        <taxon>Pseudomonadati</taxon>
        <taxon>Chlorobiota</taxon>
        <taxon>Chlorobiia</taxon>
        <taxon>Chlorobiales</taxon>
        <taxon>Chlorobiaceae</taxon>
        <taxon>Prosthecochloris</taxon>
    </lineage>
</organism>
<dbReference type="PROSITE" id="PS51379">
    <property type="entry name" value="4FE4S_FER_2"/>
    <property type="match status" value="2"/>
</dbReference>
<evidence type="ECO:0000256" key="2">
    <source>
        <dbReference type="ARBA" id="ARBA00023004"/>
    </source>
</evidence>
<dbReference type="Gene3D" id="3.50.50.60">
    <property type="entry name" value="FAD/NAD(P)-binding domain"/>
    <property type="match status" value="2"/>
</dbReference>
<dbReference type="PRINTS" id="PR00419">
    <property type="entry name" value="ADXRDTASE"/>
</dbReference>
<dbReference type="RefSeq" id="WP_110024133.1">
    <property type="nucleotide sequence ID" value="NZ_PDNZ01000009.1"/>
</dbReference>
<dbReference type="GO" id="GO:0016491">
    <property type="term" value="F:oxidoreductase activity"/>
    <property type="evidence" value="ECO:0007669"/>
    <property type="project" value="InterPro"/>
</dbReference>
<proteinExistence type="predicted"/>
<comment type="caution">
    <text evidence="5">The sequence shown here is derived from an EMBL/GenBank/DDBJ whole genome shotgun (WGS) entry which is preliminary data.</text>
</comment>
<dbReference type="InterPro" id="IPR017896">
    <property type="entry name" value="4Fe4S_Fe-S-bd"/>
</dbReference>
<dbReference type="PANTHER" id="PTHR42783:SF3">
    <property type="entry name" value="GLUTAMATE SYNTHASE [NADPH] SMALL CHAIN-RELATED"/>
    <property type="match status" value="1"/>
</dbReference>
<keyword evidence="1" id="KW-0479">Metal-binding</keyword>
<dbReference type="Pfam" id="PF14691">
    <property type="entry name" value="Fer4_20"/>
    <property type="match status" value="1"/>
</dbReference>
<keyword evidence="2" id="KW-0408">Iron</keyword>
<dbReference type="PANTHER" id="PTHR42783">
    <property type="entry name" value="GLUTAMATE SYNTHASE [NADPH] SMALL CHAIN"/>
    <property type="match status" value="1"/>
</dbReference>
<dbReference type="Pfam" id="PF07992">
    <property type="entry name" value="Pyr_redox_2"/>
    <property type="match status" value="1"/>
</dbReference>